<feature type="compositionally biased region" description="Basic and acidic residues" evidence="1">
    <location>
        <begin position="23"/>
        <end position="45"/>
    </location>
</feature>
<dbReference type="Proteomes" id="UP000295151">
    <property type="component" value="Unassembled WGS sequence"/>
</dbReference>
<proteinExistence type="predicted"/>
<dbReference type="InterPro" id="IPR009899">
    <property type="entry name" value="ArdA"/>
</dbReference>
<dbReference type="Gene3D" id="3.10.20.480">
    <property type="entry name" value="Antirestriction protein ArdA, domain 1"/>
    <property type="match status" value="1"/>
</dbReference>
<evidence type="ECO:0000256" key="1">
    <source>
        <dbReference type="SAM" id="MobiDB-lite"/>
    </source>
</evidence>
<protein>
    <submittedName>
        <fullName evidence="2">Antirestriction protein ArdA</fullName>
    </submittedName>
</protein>
<dbReference type="OrthoDB" id="944647at2"/>
<feature type="region of interest" description="Disordered" evidence="1">
    <location>
        <begin position="1"/>
        <end position="45"/>
    </location>
</feature>
<comment type="caution">
    <text evidence="2">The sequence shown here is derived from an EMBL/GenBank/DDBJ whole genome shotgun (WGS) entry which is preliminary data.</text>
</comment>
<accession>A0A4R7T6U2</accession>
<evidence type="ECO:0000313" key="2">
    <source>
        <dbReference type="EMBL" id="TDU87584.1"/>
    </source>
</evidence>
<dbReference type="AlphaFoldDB" id="A0A4R7T6U2"/>
<dbReference type="RefSeq" id="WP_133977339.1">
    <property type="nucleotide sequence ID" value="NZ_SOCE01000001.1"/>
</dbReference>
<organism evidence="2 3">
    <name type="scientific">Kribbella voronezhensis</name>
    <dbReference type="NCBI Taxonomy" id="2512212"/>
    <lineage>
        <taxon>Bacteria</taxon>
        <taxon>Bacillati</taxon>
        <taxon>Actinomycetota</taxon>
        <taxon>Actinomycetes</taxon>
        <taxon>Propionibacteriales</taxon>
        <taxon>Kribbellaceae</taxon>
        <taxon>Kribbella</taxon>
    </lineage>
</organism>
<dbReference type="Pfam" id="PF07275">
    <property type="entry name" value="ArdA"/>
    <property type="match status" value="1"/>
</dbReference>
<evidence type="ECO:0000313" key="3">
    <source>
        <dbReference type="Proteomes" id="UP000295151"/>
    </source>
</evidence>
<dbReference type="EMBL" id="SOCE01000001">
    <property type="protein sequence ID" value="TDU87584.1"/>
    <property type="molecule type" value="Genomic_DNA"/>
</dbReference>
<name>A0A4R7T6U2_9ACTN</name>
<reference evidence="2 3" key="1">
    <citation type="submission" date="2019-03" db="EMBL/GenBank/DDBJ databases">
        <title>Genomic Encyclopedia of Type Strains, Phase III (KMG-III): the genomes of soil and plant-associated and newly described type strains.</title>
        <authorList>
            <person name="Whitman W."/>
        </authorList>
    </citation>
    <scope>NUCLEOTIDE SEQUENCE [LARGE SCALE GENOMIC DNA]</scope>
    <source>
        <strain evidence="2 3">VKM Ac-2575</strain>
    </source>
</reference>
<keyword evidence="3" id="KW-1185">Reference proteome</keyword>
<dbReference type="InterPro" id="IPR041895">
    <property type="entry name" value="ArdA_dom1"/>
</dbReference>
<sequence length="277" mass="31179">MSEQLPPPQPNGEHGVNTYGTDDPEKQAEIEAARTAAAEERRTNREKLERYVSYGLNEEDAAGLIEHEEMLAARREALAASNPEEGEADKRARPRIYVRSLVDHAEGHDIGDWIDAGQDLEDIQRDVHSILSRSLHAHWTGEPADEWAIHDQEGFGHIELSEHEPLEVVCAIGKGIHEHGLAFAAWAEIHNQLNGGIDIHTLARFSDAYLGDFENAEAYAEHIVEEMNGDAALAELPDWLREIVRLDYQRMVEQLNTAPDVHIVDHDRGVWVFDCRV</sequence>
<feature type="compositionally biased region" description="Pro residues" evidence="1">
    <location>
        <begin position="1"/>
        <end position="10"/>
    </location>
</feature>
<gene>
    <name evidence="2" type="ORF">EV138_1108</name>
</gene>